<evidence type="ECO:0000313" key="2">
    <source>
        <dbReference type="Proteomes" id="UP001500279"/>
    </source>
</evidence>
<accession>A0ABN1JIS4</accession>
<reference evidence="1 2" key="1">
    <citation type="journal article" date="2019" name="Int. J. Syst. Evol. Microbiol.">
        <title>The Global Catalogue of Microorganisms (GCM) 10K type strain sequencing project: providing services to taxonomists for standard genome sequencing and annotation.</title>
        <authorList>
            <consortium name="The Broad Institute Genomics Platform"/>
            <consortium name="The Broad Institute Genome Sequencing Center for Infectious Disease"/>
            <person name="Wu L."/>
            <person name="Ma J."/>
        </authorList>
    </citation>
    <scope>NUCLEOTIDE SEQUENCE [LARGE SCALE GENOMIC DNA]</scope>
    <source>
        <strain evidence="1 2">JCM 15503</strain>
    </source>
</reference>
<name>A0ABN1JIS4_9BURK</name>
<comment type="caution">
    <text evidence="1">The sequence shown here is derived from an EMBL/GenBank/DDBJ whole genome shotgun (WGS) entry which is preliminary data.</text>
</comment>
<sequence>MATAVRPKRRVGEKKRIECLLPKKALGWGVPAFRLVHGLLKRKGGGGCRRVAKRDGRHAQALEWAGGAVNVTA</sequence>
<dbReference type="EMBL" id="BAAAEW010000003">
    <property type="protein sequence ID" value="GAA0740736.1"/>
    <property type="molecule type" value="Genomic_DNA"/>
</dbReference>
<keyword evidence="2" id="KW-1185">Reference proteome</keyword>
<evidence type="ECO:0000313" key="1">
    <source>
        <dbReference type="EMBL" id="GAA0740736.1"/>
    </source>
</evidence>
<protein>
    <submittedName>
        <fullName evidence="1">Uncharacterized protein</fullName>
    </submittedName>
</protein>
<organism evidence="1 2">
    <name type="scientific">Ideonella azotifigens</name>
    <dbReference type="NCBI Taxonomy" id="513160"/>
    <lineage>
        <taxon>Bacteria</taxon>
        <taxon>Pseudomonadati</taxon>
        <taxon>Pseudomonadota</taxon>
        <taxon>Betaproteobacteria</taxon>
        <taxon>Burkholderiales</taxon>
        <taxon>Sphaerotilaceae</taxon>
        <taxon>Ideonella</taxon>
    </lineage>
</organism>
<gene>
    <name evidence="1" type="ORF">GCM10009107_02640</name>
</gene>
<proteinExistence type="predicted"/>
<dbReference type="Proteomes" id="UP001500279">
    <property type="component" value="Unassembled WGS sequence"/>
</dbReference>